<proteinExistence type="predicted"/>
<reference evidence="1 2" key="1">
    <citation type="submission" date="2023-12" db="EMBL/GenBank/DDBJ databases">
        <title>Characterization of antibiotic resistance in Aeromonas spp. in hospital effluent.</title>
        <authorList>
            <person name="Negoseki B.R.S."/>
            <person name="Krul D."/>
            <person name="Siqueira A.C."/>
            <person name="Almeida M."/>
            <person name="Mesa D."/>
            <person name="Conte D."/>
            <person name="Dalla-Costa L.M."/>
        </authorList>
    </citation>
    <scope>NUCLEOTIDE SEQUENCE [LARGE SCALE GENOMIC DNA]</scope>
    <source>
        <strain evidence="1 2">36v</strain>
    </source>
</reference>
<dbReference type="Gene3D" id="3.40.190.10">
    <property type="entry name" value="Periplasmic binding protein-like II"/>
    <property type="match status" value="2"/>
</dbReference>
<evidence type="ECO:0000313" key="1">
    <source>
        <dbReference type="EMBL" id="MEA9437788.1"/>
    </source>
</evidence>
<protein>
    <submittedName>
        <fullName evidence="1">ABC transporter substrate-binding protein</fullName>
    </submittedName>
</protein>
<dbReference type="EMBL" id="JAYGOJ010000135">
    <property type="protein sequence ID" value="MEA9437788.1"/>
    <property type="molecule type" value="Genomic_DNA"/>
</dbReference>
<comment type="caution">
    <text evidence="1">The sequence shown here is derived from an EMBL/GenBank/DDBJ whole genome shotgun (WGS) entry which is preliminary data.</text>
</comment>
<accession>A0ABU5WDF7</accession>
<dbReference type="SUPFAM" id="SSF53850">
    <property type="entry name" value="Periplasmic binding protein-like II"/>
    <property type="match status" value="1"/>
</dbReference>
<sequence>MILAMLMPVASAQESDAPVRICLGNGSEWPPYTYWVRHNGVPEPERLTGAAATLVLDALRQNGLSPQIRYLPWARVKQELVDYGQNGLCELTWDASYKPELAAHVYYSVPLYHTRLGLFYLKRRFPEAPDLEVASRGRMCGLLGYNYAPYGINKKLRRVKRLQQALDLLARGRCDFLPNSVEPLLSGLSLGIYQSEPGLTHLRLPNRKGFYLMVSKGSPRAQELITQLDKTLVAFEEEGHTGKVMAKFLPPLE</sequence>
<gene>
    <name evidence="1" type="ORF">VCX44_18775</name>
</gene>
<organism evidence="1 2">
    <name type="scientific">Aeromonas caviae</name>
    <name type="common">Aeromonas punctata</name>
    <dbReference type="NCBI Taxonomy" id="648"/>
    <lineage>
        <taxon>Bacteria</taxon>
        <taxon>Pseudomonadati</taxon>
        <taxon>Pseudomonadota</taxon>
        <taxon>Gammaproteobacteria</taxon>
        <taxon>Aeromonadales</taxon>
        <taxon>Aeromonadaceae</taxon>
        <taxon>Aeromonas</taxon>
    </lineage>
</organism>
<evidence type="ECO:0000313" key="2">
    <source>
        <dbReference type="Proteomes" id="UP001304847"/>
    </source>
</evidence>
<dbReference type="Proteomes" id="UP001304847">
    <property type="component" value="Unassembled WGS sequence"/>
</dbReference>
<keyword evidence="2" id="KW-1185">Reference proteome</keyword>
<name>A0ABU5WDF7_AERCA</name>